<dbReference type="PANTHER" id="PTHR11727:SF7">
    <property type="entry name" value="DIMETHYLADENOSINE TRANSFERASE-RELATED"/>
    <property type="match status" value="1"/>
</dbReference>
<evidence type="ECO:0000256" key="2">
    <source>
        <dbReference type="ARBA" id="ARBA00022552"/>
    </source>
</evidence>
<evidence type="ECO:0000313" key="10">
    <source>
        <dbReference type="EMBL" id="QVK23949.1"/>
    </source>
</evidence>
<evidence type="ECO:0000256" key="7">
    <source>
        <dbReference type="HAMAP-Rule" id="MF_00607"/>
    </source>
</evidence>
<evidence type="ECO:0000313" key="11">
    <source>
        <dbReference type="Proteomes" id="UP000676428"/>
    </source>
</evidence>
<dbReference type="PANTHER" id="PTHR11727">
    <property type="entry name" value="DIMETHYLADENOSINE TRANSFERASE"/>
    <property type="match status" value="1"/>
</dbReference>
<evidence type="ECO:0000256" key="8">
    <source>
        <dbReference type="PROSITE-ProRule" id="PRU01026"/>
    </source>
</evidence>
<dbReference type="Proteomes" id="UP000676428">
    <property type="component" value="Chromosome"/>
</dbReference>
<keyword evidence="3 7" id="KW-0489">Methyltransferase</keyword>
<comment type="function">
    <text evidence="7">Specifically dimethylates two adjacent adenosines (A1518 and A1519) in the loop of a conserved hairpin near the 3'-end of 16S rRNA in the 30S particle. May play a critical role in biogenesis of 30S subunits.</text>
</comment>
<dbReference type="InterPro" id="IPR023165">
    <property type="entry name" value="rRNA_Ade_diMease-like_C"/>
</dbReference>
<evidence type="ECO:0000256" key="3">
    <source>
        <dbReference type="ARBA" id="ARBA00022603"/>
    </source>
</evidence>
<dbReference type="Pfam" id="PF00398">
    <property type="entry name" value="RrnaAD"/>
    <property type="match status" value="1"/>
</dbReference>
<dbReference type="EMBL" id="CP074572">
    <property type="protein sequence ID" value="QVK23949.1"/>
    <property type="molecule type" value="Genomic_DNA"/>
</dbReference>
<dbReference type="InterPro" id="IPR011530">
    <property type="entry name" value="rRNA_adenine_dimethylase"/>
</dbReference>
<dbReference type="HAMAP" id="MF_00607">
    <property type="entry name" value="16SrRNA_methyltr_A"/>
    <property type="match status" value="1"/>
</dbReference>
<keyword evidence="5 7" id="KW-0949">S-adenosyl-L-methionine</keyword>
<dbReference type="InterPro" id="IPR020596">
    <property type="entry name" value="rRNA_Ade_Mease_Trfase_CS"/>
</dbReference>
<name>A0ABX8DHJ9_9GAMM</name>
<feature type="binding site" evidence="7 8">
    <location>
        <position position="91"/>
    </location>
    <ligand>
        <name>S-adenosyl-L-methionine</name>
        <dbReference type="ChEBI" id="CHEBI:59789"/>
    </ligand>
</feature>
<dbReference type="PROSITE" id="PS51689">
    <property type="entry name" value="SAM_RNA_A_N6_MT"/>
    <property type="match status" value="1"/>
</dbReference>
<dbReference type="Gene3D" id="1.10.8.100">
    <property type="entry name" value="Ribosomal RNA adenine dimethylase-like, domain 2"/>
    <property type="match status" value="1"/>
</dbReference>
<accession>A0ABX8DHJ9</accession>
<keyword evidence="6 7" id="KW-0694">RNA-binding</keyword>
<feature type="binding site" evidence="7 8">
    <location>
        <position position="66"/>
    </location>
    <ligand>
        <name>S-adenosyl-L-methionine</name>
        <dbReference type="ChEBI" id="CHEBI:59789"/>
    </ligand>
</feature>
<evidence type="ECO:0000256" key="1">
    <source>
        <dbReference type="ARBA" id="ARBA00022490"/>
    </source>
</evidence>
<keyword evidence="2 7" id="KW-0698">rRNA processing</keyword>
<dbReference type="InterPro" id="IPR020598">
    <property type="entry name" value="rRNA_Ade_methylase_Trfase_N"/>
</dbReference>
<evidence type="ECO:0000259" key="9">
    <source>
        <dbReference type="SMART" id="SM00650"/>
    </source>
</evidence>
<protein>
    <recommendedName>
        <fullName evidence="7">Ribosomal RNA small subunit methyltransferase A</fullName>
        <ecNumber evidence="7">2.1.1.182</ecNumber>
    </recommendedName>
    <alternativeName>
        <fullName evidence="7">16S rRNA (adenine(1518)-N(6)/adenine(1519)-N(6))-dimethyltransferase</fullName>
    </alternativeName>
    <alternativeName>
        <fullName evidence="7">16S rRNA dimethyladenosine transferase</fullName>
    </alternativeName>
    <alternativeName>
        <fullName evidence="7">16S rRNA dimethylase</fullName>
    </alternativeName>
    <alternativeName>
        <fullName evidence="7">S-adenosylmethionine-6-N', N'-adenosyl(rRNA) dimethyltransferase</fullName>
    </alternativeName>
</protein>
<feature type="binding site" evidence="7 8">
    <location>
        <position position="112"/>
    </location>
    <ligand>
        <name>S-adenosyl-L-methionine</name>
        <dbReference type="ChEBI" id="CHEBI:59789"/>
    </ligand>
</feature>
<gene>
    <name evidence="7 10" type="primary">rsmA</name>
    <name evidence="7" type="synonym">ksgA</name>
    <name evidence="10" type="ORF">KHX94_04720</name>
</gene>
<feature type="binding site" evidence="7 8">
    <location>
        <position position="45"/>
    </location>
    <ligand>
        <name>S-adenosyl-L-methionine</name>
        <dbReference type="ChEBI" id="CHEBI:59789"/>
    </ligand>
</feature>
<feature type="binding site" evidence="7 8">
    <location>
        <position position="20"/>
    </location>
    <ligand>
        <name>S-adenosyl-L-methionine</name>
        <dbReference type="ChEBI" id="CHEBI:59789"/>
    </ligand>
</feature>
<comment type="similarity">
    <text evidence="7">Belongs to the class I-like SAM-binding methyltransferase superfamily. rRNA adenine N(6)-methyltransferase family. RsmA subfamily.</text>
</comment>
<proteinExistence type="inferred from homology"/>
<evidence type="ECO:0000256" key="4">
    <source>
        <dbReference type="ARBA" id="ARBA00022679"/>
    </source>
</evidence>
<feature type="binding site" evidence="7 8">
    <location>
        <position position="18"/>
    </location>
    <ligand>
        <name>S-adenosyl-L-methionine</name>
        <dbReference type="ChEBI" id="CHEBI:59789"/>
    </ligand>
</feature>
<dbReference type="Gene3D" id="3.40.50.150">
    <property type="entry name" value="Vaccinia Virus protein VP39"/>
    <property type="match status" value="1"/>
</dbReference>
<dbReference type="GO" id="GO:0052908">
    <property type="term" value="F:16S rRNA (adenine(1518)-N(6)/adenine(1519)-N(6))-dimethyltransferase activity"/>
    <property type="evidence" value="ECO:0007669"/>
    <property type="project" value="UniProtKB-EC"/>
</dbReference>
<comment type="catalytic activity">
    <reaction evidence="7">
        <text>adenosine(1518)/adenosine(1519) in 16S rRNA + 4 S-adenosyl-L-methionine = N(6)-dimethyladenosine(1518)/N(6)-dimethyladenosine(1519) in 16S rRNA + 4 S-adenosyl-L-homocysteine + 4 H(+)</text>
        <dbReference type="Rhea" id="RHEA:19609"/>
        <dbReference type="Rhea" id="RHEA-COMP:10232"/>
        <dbReference type="Rhea" id="RHEA-COMP:10233"/>
        <dbReference type="ChEBI" id="CHEBI:15378"/>
        <dbReference type="ChEBI" id="CHEBI:57856"/>
        <dbReference type="ChEBI" id="CHEBI:59789"/>
        <dbReference type="ChEBI" id="CHEBI:74411"/>
        <dbReference type="ChEBI" id="CHEBI:74493"/>
        <dbReference type="EC" id="2.1.1.182"/>
    </reaction>
</comment>
<dbReference type="SMART" id="SM00650">
    <property type="entry name" value="rADc"/>
    <property type="match status" value="1"/>
</dbReference>
<comment type="subcellular location">
    <subcellularLocation>
        <location evidence="7">Cytoplasm</location>
    </subcellularLocation>
</comment>
<reference evidence="10 11" key="1">
    <citation type="journal article" date="2012" name="Int. J. Syst. Evol. Microbiol.">
        <title>Shewanella dokdonensis sp. nov., isolated from seawater.</title>
        <authorList>
            <person name="Sung H.R."/>
            <person name="Yoon J.H."/>
            <person name="Ghim S.Y."/>
        </authorList>
    </citation>
    <scope>NUCLEOTIDE SEQUENCE [LARGE SCALE GENOMIC DNA]</scope>
    <source>
        <strain evidence="10 11">DSM 23626</strain>
    </source>
</reference>
<keyword evidence="4 7" id="KW-0808">Transferase</keyword>
<evidence type="ECO:0000256" key="6">
    <source>
        <dbReference type="ARBA" id="ARBA00022884"/>
    </source>
</evidence>
<feature type="domain" description="Ribosomal RNA adenine methylase transferase N-terminal" evidence="9">
    <location>
        <begin position="25"/>
        <end position="197"/>
    </location>
</feature>
<keyword evidence="1 7" id="KW-0963">Cytoplasm</keyword>
<dbReference type="InterPro" id="IPR001737">
    <property type="entry name" value="KsgA/Erm"/>
</dbReference>
<dbReference type="PROSITE" id="PS01131">
    <property type="entry name" value="RRNA_A_DIMETH"/>
    <property type="match status" value="1"/>
</dbReference>
<dbReference type="NCBIfam" id="TIGR00755">
    <property type="entry name" value="ksgA"/>
    <property type="match status" value="1"/>
</dbReference>
<dbReference type="InterPro" id="IPR029063">
    <property type="entry name" value="SAM-dependent_MTases_sf"/>
</dbReference>
<evidence type="ECO:0000256" key="5">
    <source>
        <dbReference type="ARBA" id="ARBA00022691"/>
    </source>
</evidence>
<sequence>MSNKVHLGHTARKRFGQNFLTDSHIINRIVSAIAPDNDHIMVEIGPGLAALTEPVAEGIDRLTVIELDRDLVERLQHHPILKDKLEIHQGDALQFDFKQLLRDGKKLKVFGNLPYNISTPLMFHLFSFAEHISNMHFMLQKEVVLRLSAAPGSKAYGRLTVMAQYYCQIVPVLEVPPGSFTPPPKVDSAVVRLVPYEQQPWPCKDVKLLESITATAFNMRRKTLRNNLKQLFSDEDFAALAIDPGLRPEQISVSQYVALANYLYEKKSRQRGTLLQRPTFPHRVIYNRKGNGTA</sequence>
<dbReference type="SUPFAM" id="SSF53335">
    <property type="entry name" value="S-adenosyl-L-methionine-dependent methyltransferases"/>
    <property type="match status" value="1"/>
</dbReference>
<organism evidence="10 11">
    <name type="scientific">Shewanella dokdonensis</name>
    <dbReference type="NCBI Taxonomy" id="712036"/>
    <lineage>
        <taxon>Bacteria</taxon>
        <taxon>Pseudomonadati</taxon>
        <taxon>Pseudomonadota</taxon>
        <taxon>Gammaproteobacteria</taxon>
        <taxon>Alteromonadales</taxon>
        <taxon>Shewanellaceae</taxon>
        <taxon>Shewanella</taxon>
    </lineage>
</organism>
<keyword evidence="11" id="KW-1185">Reference proteome</keyword>
<dbReference type="EC" id="2.1.1.182" evidence="7"/>